<proteinExistence type="predicted"/>
<accession>A6GE18</accession>
<dbReference type="Pfam" id="PF02800">
    <property type="entry name" value="Gp_dh_C"/>
    <property type="match status" value="1"/>
</dbReference>
<dbReference type="Proteomes" id="UP000005801">
    <property type="component" value="Unassembled WGS sequence"/>
</dbReference>
<name>A6GE18_9BACT</name>
<protein>
    <recommendedName>
        <fullName evidence="1">Glyceraldehyde 3-phosphate dehydrogenase catalytic domain-containing protein</fullName>
    </recommendedName>
</protein>
<dbReference type="GO" id="GO:0016620">
    <property type="term" value="F:oxidoreductase activity, acting on the aldehyde or oxo group of donors, NAD or NADP as acceptor"/>
    <property type="evidence" value="ECO:0007669"/>
    <property type="project" value="InterPro"/>
</dbReference>
<dbReference type="Gene3D" id="3.40.50.720">
    <property type="entry name" value="NAD(P)-binding Rossmann-like Domain"/>
    <property type="match status" value="1"/>
</dbReference>
<dbReference type="AlphaFoldDB" id="A6GE18"/>
<feature type="domain" description="Glyceraldehyde 3-phosphate dehydrogenase catalytic" evidence="1">
    <location>
        <begin position="204"/>
        <end position="281"/>
    </location>
</feature>
<dbReference type="SUPFAM" id="SSF51735">
    <property type="entry name" value="NAD(P)-binding Rossmann-fold domains"/>
    <property type="match status" value="1"/>
</dbReference>
<dbReference type="STRING" id="391625.PPSIR1_08217"/>
<dbReference type="CDD" id="cd02278">
    <property type="entry name" value="GAPDH_II_N"/>
    <property type="match status" value="1"/>
</dbReference>
<evidence type="ECO:0000259" key="1">
    <source>
        <dbReference type="Pfam" id="PF02800"/>
    </source>
</evidence>
<gene>
    <name evidence="2" type="ORF">PPSIR1_08217</name>
</gene>
<dbReference type="SUPFAM" id="SSF55347">
    <property type="entry name" value="Glyceraldehyde-3-phosphate dehydrogenase-like, C-terminal domain"/>
    <property type="match status" value="1"/>
</dbReference>
<evidence type="ECO:0000313" key="2">
    <source>
        <dbReference type="EMBL" id="EDM75884.1"/>
    </source>
</evidence>
<reference evidence="2 3" key="1">
    <citation type="submission" date="2007-06" db="EMBL/GenBank/DDBJ databases">
        <authorList>
            <person name="Shimkets L."/>
            <person name="Ferriera S."/>
            <person name="Johnson J."/>
            <person name="Kravitz S."/>
            <person name="Beeson K."/>
            <person name="Sutton G."/>
            <person name="Rogers Y.-H."/>
            <person name="Friedman R."/>
            <person name="Frazier M."/>
            <person name="Venter J.C."/>
        </authorList>
    </citation>
    <scope>NUCLEOTIDE SEQUENCE [LARGE SCALE GENOMIC DNA]</scope>
    <source>
        <strain evidence="2 3">SIR-1</strain>
    </source>
</reference>
<keyword evidence="3" id="KW-1185">Reference proteome</keyword>
<evidence type="ECO:0000313" key="3">
    <source>
        <dbReference type="Proteomes" id="UP000005801"/>
    </source>
</evidence>
<dbReference type="EMBL" id="ABCS01000078">
    <property type="protein sequence ID" value="EDM75884.1"/>
    <property type="molecule type" value="Genomic_DNA"/>
</dbReference>
<dbReference type="InterPro" id="IPR020830">
    <property type="entry name" value="GlycerAld_3-P_DH_AS"/>
</dbReference>
<dbReference type="CDD" id="cd18127">
    <property type="entry name" value="GAPDH_II_C"/>
    <property type="match status" value="1"/>
</dbReference>
<dbReference type="Gene3D" id="3.30.360.10">
    <property type="entry name" value="Dihydrodipicolinate Reductase, domain 2"/>
    <property type="match status" value="1"/>
</dbReference>
<dbReference type="RefSeq" id="WP_006974958.1">
    <property type="nucleotide sequence ID" value="NZ_ABCS01000078.1"/>
</dbReference>
<dbReference type="InterPro" id="IPR036291">
    <property type="entry name" value="NAD(P)-bd_dom_sf"/>
</dbReference>
<dbReference type="eggNOG" id="COG0057">
    <property type="taxonomic scope" value="Bacteria"/>
</dbReference>
<comment type="caution">
    <text evidence="2">The sequence shown here is derived from an EMBL/GenBank/DDBJ whole genome shotgun (WGS) entry which is preliminary data.</text>
</comment>
<dbReference type="OrthoDB" id="339230at2"/>
<sequence>MSKRIVHIIGTGTIGEPLIGLFTAFEKQWEIDEVTFHKRTPLTDERAKVESMIRRGAKLVVDSDKVKDFEGIGHTVSYTADEAIARASAVIDCTPVGNQLKPRYLEIAGPKVYMAQGSEFGFGQQYARGINDSALNLDERFVQIVSCNTHNICGMLKTLGGQVNGDIAVEDARFLCLRRSTDISQASGFIPAPEVGKHSDPRFGTHHARDAWHVFKTLGHDLSLFSSAVKLPTQYMHVLQFSMTLSQPTTKAKVIERLQSNPRVALTEKRSAATVFSFGRDHGFYGRILNQTVVPPACLHVSEDGLRVTGYCFTPQDGNSLLSSMACALWYMDGSDPRQRLQETLHPYMFSEI</sequence>
<dbReference type="InterPro" id="IPR020829">
    <property type="entry name" value="GlycerAld_3-P_DH_cat"/>
</dbReference>
<organism evidence="2 3">
    <name type="scientific">Plesiocystis pacifica SIR-1</name>
    <dbReference type="NCBI Taxonomy" id="391625"/>
    <lineage>
        <taxon>Bacteria</taxon>
        <taxon>Pseudomonadati</taxon>
        <taxon>Myxococcota</taxon>
        <taxon>Polyangia</taxon>
        <taxon>Nannocystales</taxon>
        <taxon>Nannocystaceae</taxon>
        <taxon>Plesiocystis</taxon>
    </lineage>
</organism>
<dbReference type="PROSITE" id="PS00071">
    <property type="entry name" value="GAPDH"/>
    <property type="match status" value="1"/>
</dbReference>